<dbReference type="SMART" id="SM00066">
    <property type="entry name" value="GAL4"/>
    <property type="match status" value="1"/>
</dbReference>
<accession>A0A1X7RBF3</accession>
<feature type="domain" description="Zn(2)-C6 fungal-type" evidence="2">
    <location>
        <begin position="44"/>
        <end position="75"/>
    </location>
</feature>
<sequence>MVKNGYTKLDVDALLLPTPSESITQSKGGKVNKPKSKRHKPIRSCAFCRKRKLKCDQQKPMCSSCKSRDMHECIYTDSNSKPSGKATSSVNGTTISARSAIKNSASSDSIISDIRYGLMKNHDPNSPDKQNSPTDSHISTYEGSNFASVAGSATGSSGSEIDDKIPNPFRNYYYIQCKDNGRTITYGPTALRTFIMRNNWGFKDKYMQLWKKIKLERNTWKKKYKTNTRSELDLMELEIGDSASIINDVLPCLPDFDSIKSYINDFFDEKNSNLYEMNTFLDKRKILYDLEYSFIQDRQGTIIQLKPTNKKNYFKIAVILMILVFTKFRNNIPVQIFRLITYLTGLVSPKTSYIEKAQFLLQQIFYTSSFAPKADETSLIGIVSQLTTCARTLGLHLNIKEIYRNRDLVCGHYETIENLWTWVLYFDFELSLRIGKRLDIDLETFNDINYQEDNSLELYGYVMNNEFGLNKTDPNPEFCLIPPRLTSILPDSNKNSPNSTHSTSSSTDTSKGRDFTKDQSFFGKMRRFLFLVRPMIGEFYKKTGTPKVVEHGQVILKFLDEELKPIKYATDPDLISELTFGDIRLILTILDIITIFYSVGFILLNHRSVLLKNISIQAHLLTFSIFKNLVNHCFELDNKYFPEMVHPSYNGLSPYLSSSLGLSLHPVLQSLGVFYAFFFLKATLFENGIFVSYDMKEVEWDMSSFSVPTDKSISLITTFSMYKKIFEDWISYDKSNKRGFELKNLMLRSYSGLILITLEKTYRIIVEKALEHRKKIESSWIAQGLGENSRIMSSIGCEFPSNSQINQSVAAGQQNPVENISAKQAYHGYLQYQFQLEEQNQINELQRHIEILNEKDKVNSSNKKIDENITAKNNNILPENSKEPMIISSTGEKINAVEAERAQKLVDDFWSSYNTGWEKLLNDSDLLFQDFENEL</sequence>
<dbReference type="InterPro" id="IPR001138">
    <property type="entry name" value="Zn2Cys6_DnaBD"/>
</dbReference>
<dbReference type="InterPro" id="IPR052693">
    <property type="entry name" value="Yeast_MDR_Regulatory"/>
</dbReference>
<dbReference type="AlphaFoldDB" id="A0A1X7RBF3"/>
<evidence type="ECO:0000313" key="4">
    <source>
        <dbReference type="Proteomes" id="UP000196158"/>
    </source>
</evidence>
<dbReference type="PANTHER" id="PTHR31405:SF8">
    <property type="entry name" value="TRANSCRIPTION FACTOR PDR8-RELATED"/>
    <property type="match status" value="1"/>
</dbReference>
<keyword evidence="3" id="KW-0479">Metal-binding</keyword>
<dbReference type="GO" id="GO:0008270">
    <property type="term" value="F:zinc ion binding"/>
    <property type="evidence" value="ECO:0007669"/>
    <property type="project" value="UniProtKB-KW"/>
</dbReference>
<reference evidence="3 4" key="1">
    <citation type="submission" date="2017-04" db="EMBL/GenBank/DDBJ databases">
        <authorList>
            <person name="Afonso C.L."/>
            <person name="Miller P.J."/>
            <person name="Scott M.A."/>
            <person name="Spackman E."/>
            <person name="Goraichik I."/>
            <person name="Dimitrov K.M."/>
            <person name="Suarez D.L."/>
            <person name="Swayne D.E."/>
        </authorList>
    </citation>
    <scope>NUCLEOTIDE SEQUENCE [LARGE SCALE GENOMIC DNA]</scope>
</reference>
<protein>
    <submittedName>
        <fullName evidence="3">Similar to Saccharomyces cerevisiae YOR172W YRM1 Zn2-Cys6 zinc-finger transcription factor that activates genes involved in multidrug resistance</fullName>
    </submittedName>
</protein>
<keyword evidence="3" id="KW-0862">Zinc</keyword>
<evidence type="ECO:0000259" key="2">
    <source>
        <dbReference type="PROSITE" id="PS50048"/>
    </source>
</evidence>
<dbReference type="InterPro" id="IPR036864">
    <property type="entry name" value="Zn2-C6_fun-type_DNA-bd_sf"/>
</dbReference>
<organism evidence="3 4">
    <name type="scientific">Maudiozyma saulgeensis</name>
    <dbReference type="NCBI Taxonomy" id="1789683"/>
    <lineage>
        <taxon>Eukaryota</taxon>
        <taxon>Fungi</taxon>
        <taxon>Dikarya</taxon>
        <taxon>Ascomycota</taxon>
        <taxon>Saccharomycotina</taxon>
        <taxon>Saccharomycetes</taxon>
        <taxon>Saccharomycetales</taxon>
        <taxon>Saccharomycetaceae</taxon>
        <taxon>Maudiozyma</taxon>
    </lineage>
</organism>
<proteinExistence type="predicted"/>
<dbReference type="OrthoDB" id="4356994at2759"/>
<name>A0A1X7RBF3_9SACH</name>
<evidence type="ECO:0000313" key="3">
    <source>
        <dbReference type="EMBL" id="SMN22982.1"/>
    </source>
</evidence>
<dbReference type="EMBL" id="FXLY01000016">
    <property type="protein sequence ID" value="SMN22982.1"/>
    <property type="molecule type" value="Genomic_DNA"/>
</dbReference>
<dbReference type="PROSITE" id="PS50048">
    <property type="entry name" value="ZN2_CY6_FUNGAL_2"/>
    <property type="match status" value="1"/>
</dbReference>
<feature type="region of interest" description="Disordered" evidence="1">
    <location>
        <begin position="490"/>
        <end position="512"/>
    </location>
</feature>
<dbReference type="STRING" id="1789683.A0A1X7RBF3"/>
<feature type="region of interest" description="Disordered" evidence="1">
    <location>
        <begin position="20"/>
        <end position="40"/>
    </location>
</feature>
<dbReference type="PANTHER" id="PTHR31405">
    <property type="entry name" value="TRANSCRIPTION FACTOR PDR8-RELATED"/>
    <property type="match status" value="1"/>
</dbReference>
<dbReference type="Pfam" id="PF00172">
    <property type="entry name" value="Zn_clus"/>
    <property type="match status" value="1"/>
</dbReference>
<feature type="region of interest" description="Disordered" evidence="1">
    <location>
        <begin position="118"/>
        <end position="140"/>
    </location>
</feature>
<feature type="compositionally biased region" description="Polar residues" evidence="1">
    <location>
        <begin position="127"/>
        <end position="140"/>
    </location>
</feature>
<dbReference type="GO" id="GO:0000981">
    <property type="term" value="F:DNA-binding transcription factor activity, RNA polymerase II-specific"/>
    <property type="evidence" value="ECO:0007669"/>
    <property type="project" value="InterPro"/>
</dbReference>
<dbReference type="Gene3D" id="4.10.240.10">
    <property type="entry name" value="Zn(2)-C6 fungal-type DNA-binding domain"/>
    <property type="match status" value="1"/>
</dbReference>
<keyword evidence="4" id="KW-1185">Reference proteome</keyword>
<keyword evidence="3" id="KW-0863">Zinc-finger</keyword>
<feature type="compositionally biased region" description="Low complexity" evidence="1">
    <location>
        <begin position="492"/>
        <end position="509"/>
    </location>
</feature>
<dbReference type="PROSITE" id="PS00463">
    <property type="entry name" value="ZN2_CY6_FUNGAL_1"/>
    <property type="match status" value="1"/>
</dbReference>
<gene>
    <name evidence="3" type="ORF">KASA_0C00671G</name>
</gene>
<dbReference type="CDD" id="cd00067">
    <property type="entry name" value="GAL4"/>
    <property type="match status" value="1"/>
</dbReference>
<dbReference type="SUPFAM" id="SSF57701">
    <property type="entry name" value="Zn2/Cys6 DNA-binding domain"/>
    <property type="match status" value="1"/>
</dbReference>
<evidence type="ECO:0000256" key="1">
    <source>
        <dbReference type="SAM" id="MobiDB-lite"/>
    </source>
</evidence>
<dbReference type="Proteomes" id="UP000196158">
    <property type="component" value="Unassembled WGS sequence"/>
</dbReference>
<feature type="compositionally biased region" description="Basic residues" evidence="1">
    <location>
        <begin position="30"/>
        <end position="40"/>
    </location>
</feature>